<comment type="similarity">
    <text evidence="1">Belongs to the class-I pyridine nucleotide-disulfide oxidoreductase family.</text>
</comment>
<dbReference type="PRINTS" id="PR00368">
    <property type="entry name" value="FADPNR"/>
</dbReference>
<keyword evidence="2" id="KW-0285">Flavoprotein</keyword>
<dbReference type="InterPro" id="IPR036188">
    <property type="entry name" value="FAD/NAD-bd_sf"/>
</dbReference>
<dbReference type="GO" id="GO:0016491">
    <property type="term" value="F:oxidoreductase activity"/>
    <property type="evidence" value="ECO:0007669"/>
    <property type="project" value="InterPro"/>
</dbReference>
<feature type="binding site" evidence="4">
    <location>
        <position position="69"/>
    </location>
    <ligand>
        <name>FAD</name>
        <dbReference type="ChEBI" id="CHEBI:57692"/>
    </ligand>
</feature>
<dbReference type="EMBL" id="FMYF01000002">
    <property type="protein sequence ID" value="SDB80444.1"/>
    <property type="molecule type" value="Genomic_DNA"/>
</dbReference>
<evidence type="ECO:0000256" key="3">
    <source>
        <dbReference type="ARBA" id="ARBA00022827"/>
    </source>
</evidence>
<evidence type="ECO:0000256" key="2">
    <source>
        <dbReference type="ARBA" id="ARBA00022630"/>
    </source>
</evidence>
<organism evidence="8 9">
    <name type="scientific">Raineyella antarctica</name>
    <dbReference type="NCBI Taxonomy" id="1577474"/>
    <lineage>
        <taxon>Bacteria</taxon>
        <taxon>Bacillati</taxon>
        <taxon>Actinomycetota</taxon>
        <taxon>Actinomycetes</taxon>
        <taxon>Propionibacteriales</taxon>
        <taxon>Propionibacteriaceae</taxon>
        <taxon>Raineyella</taxon>
    </lineage>
</organism>
<reference evidence="8 9" key="1">
    <citation type="submission" date="2016-06" db="EMBL/GenBank/DDBJ databases">
        <authorList>
            <person name="Olsen C.W."/>
            <person name="Carey S."/>
            <person name="Hinshaw L."/>
            <person name="Karasin A.I."/>
        </authorList>
    </citation>
    <scope>NUCLEOTIDE SEQUENCE [LARGE SCALE GENOMIC DNA]</scope>
    <source>
        <strain evidence="8 9">LZ-22</strain>
    </source>
</reference>
<dbReference type="PANTHER" id="PTHR43014:SF5">
    <property type="entry name" value="GLUTATHIONE REDUCTASE (NADPH)"/>
    <property type="match status" value="1"/>
</dbReference>
<evidence type="ECO:0000256" key="5">
    <source>
        <dbReference type="PIRSR" id="PIRSR000350-4"/>
    </source>
</evidence>
<feature type="domain" description="Pyridine nucleotide-disulphide oxidoreductase dimerisation" evidence="6">
    <location>
        <begin position="381"/>
        <end position="484"/>
    </location>
</feature>
<dbReference type="Gene3D" id="3.50.50.60">
    <property type="entry name" value="FAD/NAD(P)-binding domain"/>
    <property type="match status" value="2"/>
</dbReference>
<feature type="binding site" evidence="4">
    <location>
        <position position="299"/>
    </location>
    <ligand>
        <name>NAD(+)</name>
        <dbReference type="ChEBI" id="CHEBI:57540"/>
    </ligand>
</feature>
<dbReference type="Pfam" id="PF07992">
    <property type="entry name" value="Pyr_redox_2"/>
    <property type="match status" value="1"/>
</dbReference>
<proteinExistence type="inferred from homology"/>
<keyword evidence="4" id="KW-0520">NAD</keyword>
<dbReference type="GO" id="GO:0000166">
    <property type="term" value="F:nucleotide binding"/>
    <property type="evidence" value="ECO:0007669"/>
    <property type="project" value="UniProtKB-KW"/>
</dbReference>
<dbReference type="InterPro" id="IPR001100">
    <property type="entry name" value="Pyr_nuc-diS_OxRdtase"/>
</dbReference>
<sequence length="490" mass="51318">MPTHRRPAAGDGRARKNAHMTQHDLIVIGAGMAGLAAAEKCASRGWQVAVVDDQPYGGTCALRGCDPKKILRRAAEVVESARLMAGRGVGVRGGGPGDGGSDVEGGGDAGGLAIDWADLVAYKRGFTDPAPARMEANLTRLGIRTLHGVARFVGADALDIDGERHTAAHILVATGAVPRPLDFPGHEHVLDSTGFMELATLPERILFLGGGFVSFEFAHVAVRAGSRTVIIDRHPRPLKQFDPDLVERLVASGARAGVEVWRSSTISRIERIGTELRVTVETDGVPREVAADLVVHGAGRIPDLARLDLGAAGVAYDTHGVTVTEHLQSTTNPAVWAAGDAAASPGLPLTPVAVVEAKVAASNMLKGDRAELYATPDHTGTPAGVFSIPELVRVGLLEHEAHDAGIDVDVRLTDTSGWYSSYRIGGTTSAVKVLVDRATDRVIGAHLLGPDYAELANTFALAIKVGLTRRQLAAAPALYPTLGSDLSSML</sequence>
<dbReference type="PANTHER" id="PTHR43014">
    <property type="entry name" value="MERCURIC REDUCTASE"/>
    <property type="match status" value="1"/>
</dbReference>
<feature type="binding site" evidence="4">
    <location>
        <position position="340"/>
    </location>
    <ligand>
        <name>FAD</name>
        <dbReference type="ChEBI" id="CHEBI:57692"/>
    </ligand>
</feature>
<name>A0A1G6GEQ5_9ACTN</name>
<evidence type="ECO:0000259" key="7">
    <source>
        <dbReference type="Pfam" id="PF07992"/>
    </source>
</evidence>
<dbReference type="SUPFAM" id="SSF55424">
    <property type="entry name" value="FAD/NAD-linked reductases, dimerisation (C-terminal) domain"/>
    <property type="match status" value="1"/>
</dbReference>
<evidence type="ECO:0000313" key="9">
    <source>
        <dbReference type="Proteomes" id="UP000199086"/>
    </source>
</evidence>
<comment type="cofactor">
    <cofactor evidence="4">
        <name>FAD</name>
        <dbReference type="ChEBI" id="CHEBI:57692"/>
    </cofactor>
    <text evidence="4">Binds 1 FAD per subunit.</text>
</comment>
<gene>
    <name evidence="8" type="ORF">GA0111570_102234</name>
</gene>
<feature type="domain" description="FAD/NAD(P)-binding" evidence="7">
    <location>
        <begin position="24"/>
        <end position="356"/>
    </location>
</feature>
<feature type="disulfide bond" description="Redox-active" evidence="5">
    <location>
        <begin position="60"/>
        <end position="65"/>
    </location>
</feature>
<evidence type="ECO:0000256" key="4">
    <source>
        <dbReference type="PIRSR" id="PIRSR000350-3"/>
    </source>
</evidence>
<dbReference type="AlphaFoldDB" id="A0A1G6GEQ5"/>
<accession>A0A1G6GEQ5</accession>
<protein>
    <submittedName>
        <fullName evidence="8">Glutathione reductase (NADPH)</fullName>
    </submittedName>
</protein>
<dbReference type="SUPFAM" id="SSF51905">
    <property type="entry name" value="FAD/NAD(P)-binding domain"/>
    <property type="match status" value="1"/>
</dbReference>
<feature type="binding site" evidence="4">
    <location>
        <begin position="209"/>
        <end position="216"/>
    </location>
    <ligand>
        <name>NAD(+)</name>
        <dbReference type="ChEBI" id="CHEBI:57540"/>
    </ligand>
</feature>
<evidence type="ECO:0000256" key="1">
    <source>
        <dbReference type="ARBA" id="ARBA00007532"/>
    </source>
</evidence>
<dbReference type="PRINTS" id="PR00411">
    <property type="entry name" value="PNDRDTASEI"/>
</dbReference>
<evidence type="ECO:0000313" key="8">
    <source>
        <dbReference type="EMBL" id="SDB80444.1"/>
    </source>
</evidence>
<dbReference type="STRING" id="1577474.GA0111570_102234"/>
<keyword evidence="4" id="KW-0547">Nucleotide-binding</keyword>
<keyword evidence="9" id="KW-1185">Reference proteome</keyword>
<dbReference type="PIRSF" id="PIRSF000350">
    <property type="entry name" value="Mercury_reductase_MerA"/>
    <property type="match status" value="1"/>
</dbReference>
<dbReference type="InterPro" id="IPR016156">
    <property type="entry name" value="FAD/NAD-linked_Rdtase_dimer_sf"/>
</dbReference>
<dbReference type="InterPro" id="IPR004099">
    <property type="entry name" value="Pyr_nucl-diS_OxRdtase_dimer"/>
</dbReference>
<evidence type="ECO:0000259" key="6">
    <source>
        <dbReference type="Pfam" id="PF02852"/>
    </source>
</evidence>
<dbReference type="Gene3D" id="3.30.390.30">
    <property type="match status" value="1"/>
</dbReference>
<keyword evidence="3 4" id="KW-0274">FAD</keyword>
<dbReference type="InterPro" id="IPR023753">
    <property type="entry name" value="FAD/NAD-binding_dom"/>
</dbReference>
<dbReference type="Proteomes" id="UP000199086">
    <property type="component" value="Unassembled WGS sequence"/>
</dbReference>
<dbReference type="Pfam" id="PF02852">
    <property type="entry name" value="Pyr_redox_dim"/>
    <property type="match status" value="1"/>
</dbReference>